<dbReference type="RefSeq" id="WP_008927729.1">
    <property type="nucleotide sequence ID" value="NZ_AMRJ01000002.1"/>
</dbReference>
<proteinExistence type="predicted"/>
<evidence type="ECO:0000256" key="1">
    <source>
        <dbReference type="SAM" id="SignalP"/>
    </source>
</evidence>
<reference evidence="2 3" key="1">
    <citation type="journal article" date="2012" name="J. Bacteriol.">
        <title>Genome Sequence of the Alkane-Degrading Bacterium Alcanivorax hongdengensis Type Strain A-11-3.</title>
        <authorList>
            <person name="Lai Q."/>
            <person name="Shao Z."/>
        </authorList>
    </citation>
    <scope>NUCLEOTIDE SEQUENCE [LARGE SCALE GENOMIC DNA]</scope>
    <source>
        <strain evidence="2 3">A-11-3</strain>
    </source>
</reference>
<gene>
    <name evidence="2" type="ORF">A11A3_02712</name>
</gene>
<keyword evidence="3" id="KW-1185">Reference proteome</keyword>
<dbReference type="OrthoDB" id="9793561at2"/>
<sequence>MKQVLGLKKVLLASAVAASMVAPSMAAAEVSGSLGISNMYFWRGQDISGGTANVSGSLDYSHSSGLYAGVWGSSAGNGTNGNDAPAAGTETDLYVGFGNEYKGLSYDLSYVYYAYPNQQDTDFSEVIGSVGFAGVTATGYFGVDNGSTENSSNYYTLGYSYDKYSILAGTWDMEADDTNYTHVDLSYALTDQLSFTVSQITAADKFAGVDDSDDPLFVVSYSFDI</sequence>
<dbReference type="eggNOG" id="ENOG50311I2">
    <property type="taxonomic scope" value="Bacteria"/>
</dbReference>
<name>L0WIS6_9GAMM</name>
<dbReference type="NCBIfam" id="TIGR02001">
    <property type="entry name" value="gcw_chp"/>
    <property type="match status" value="1"/>
</dbReference>
<dbReference type="PATRIC" id="fig|1177179.3.peg.540"/>
<dbReference type="EMBL" id="AMRJ01000002">
    <property type="protein sequence ID" value="EKF75745.1"/>
    <property type="molecule type" value="Genomic_DNA"/>
</dbReference>
<keyword evidence="1" id="KW-0732">Signal</keyword>
<accession>L0WIS6</accession>
<evidence type="ECO:0000313" key="2">
    <source>
        <dbReference type="EMBL" id="EKF75745.1"/>
    </source>
</evidence>
<protein>
    <recommendedName>
        <fullName evidence="4">Histidine kinase</fullName>
    </recommendedName>
</protein>
<feature type="chain" id="PRO_5003948707" description="Histidine kinase" evidence="1">
    <location>
        <begin position="29"/>
        <end position="225"/>
    </location>
</feature>
<organism evidence="2 3">
    <name type="scientific">Alcanivorax hongdengensis A-11-3</name>
    <dbReference type="NCBI Taxonomy" id="1177179"/>
    <lineage>
        <taxon>Bacteria</taxon>
        <taxon>Pseudomonadati</taxon>
        <taxon>Pseudomonadota</taxon>
        <taxon>Gammaproteobacteria</taxon>
        <taxon>Oceanospirillales</taxon>
        <taxon>Alcanivoracaceae</taxon>
        <taxon>Alcanivorax</taxon>
    </lineage>
</organism>
<dbReference type="AlphaFoldDB" id="L0WIS6"/>
<dbReference type="Proteomes" id="UP000010164">
    <property type="component" value="Unassembled WGS sequence"/>
</dbReference>
<dbReference type="Pfam" id="PF09694">
    <property type="entry name" value="Gcw_chp"/>
    <property type="match status" value="1"/>
</dbReference>
<evidence type="ECO:0000313" key="3">
    <source>
        <dbReference type="Proteomes" id="UP000010164"/>
    </source>
</evidence>
<dbReference type="InterPro" id="IPR010239">
    <property type="entry name" value="CHP02001"/>
</dbReference>
<comment type="caution">
    <text evidence="2">The sequence shown here is derived from an EMBL/GenBank/DDBJ whole genome shotgun (WGS) entry which is preliminary data.</text>
</comment>
<evidence type="ECO:0008006" key="4">
    <source>
        <dbReference type="Google" id="ProtNLM"/>
    </source>
</evidence>
<dbReference type="STRING" id="1177179.A11A3_02712"/>
<feature type="signal peptide" evidence="1">
    <location>
        <begin position="1"/>
        <end position="28"/>
    </location>
</feature>